<comment type="caution">
    <text evidence="1">The sequence shown here is derived from an EMBL/GenBank/DDBJ whole genome shotgun (WGS) entry which is preliminary data.</text>
</comment>
<proteinExistence type="predicted"/>
<name>A0ACB6R5H2_9PLEO</name>
<accession>A0ACB6R5H2</accession>
<dbReference type="Proteomes" id="UP000799755">
    <property type="component" value="Unassembled WGS sequence"/>
</dbReference>
<gene>
    <name evidence="1" type="ORF">BDR25DRAFT_351087</name>
</gene>
<sequence>MRFFMDLWRTGHLRDVAEIDFVSRMSIISWRYLSLFNLLAPQVPSAARHLNSASSSFDVISWASSPSCNLGGYQSNRWELFVNGNPKQNPTFIWQGSKYALLQIAETNRQRYLQTDRQKHHLARPRTTANTKDTTIILESHNHYVSITTILKYSCTYLVGRADSEHTVREGYFESRSSSNMPELHNVSRPEHRQLMWRCLQTSMSQPNDAANPRQLRRATGPAEVHLPSQRSARHIFHRCLIGDDDDVGRGC</sequence>
<organism evidence="1 2">
    <name type="scientific">Lindgomyces ingoldianus</name>
    <dbReference type="NCBI Taxonomy" id="673940"/>
    <lineage>
        <taxon>Eukaryota</taxon>
        <taxon>Fungi</taxon>
        <taxon>Dikarya</taxon>
        <taxon>Ascomycota</taxon>
        <taxon>Pezizomycotina</taxon>
        <taxon>Dothideomycetes</taxon>
        <taxon>Pleosporomycetidae</taxon>
        <taxon>Pleosporales</taxon>
        <taxon>Lindgomycetaceae</taxon>
        <taxon>Lindgomyces</taxon>
    </lineage>
</organism>
<keyword evidence="2" id="KW-1185">Reference proteome</keyword>
<reference evidence="1" key="1">
    <citation type="journal article" date="2020" name="Stud. Mycol.">
        <title>101 Dothideomycetes genomes: a test case for predicting lifestyles and emergence of pathogens.</title>
        <authorList>
            <person name="Haridas S."/>
            <person name="Albert R."/>
            <person name="Binder M."/>
            <person name="Bloem J."/>
            <person name="Labutti K."/>
            <person name="Salamov A."/>
            <person name="Andreopoulos B."/>
            <person name="Baker S."/>
            <person name="Barry K."/>
            <person name="Bills G."/>
            <person name="Bluhm B."/>
            <person name="Cannon C."/>
            <person name="Castanera R."/>
            <person name="Culley D."/>
            <person name="Daum C."/>
            <person name="Ezra D."/>
            <person name="Gonzalez J."/>
            <person name="Henrissat B."/>
            <person name="Kuo A."/>
            <person name="Liang C."/>
            <person name="Lipzen A."/>
            <person name="Lutzoni F."/>
            <person name="Magnuson J."/>
            <person name="Mondo S."/>
            <person name="Nolan M."/>
            <person name="Ohm R."/>
            <person name="Pangilinan J."/>
            <person name="Park H.-J."/>
            <person name="Ramirez L."/>
            <person name="Alfaro M."/>
            <person name="Sun H."/>
            <person name="Tritt A."/>
            <person name="Yoshinaga Y."/>
            <person name="Zwiers L.-H."/>
            <person name="Turgeon B."/>
            <person name="Goodwin S."/>
            <person name="Spatafora J."/>
            <person name="Crous P."/>
            <person name="Grigoriev I."/>
        </authorList>
    </citation>
    <scope>NUCLEOTIDE SEQUENCE</scope>
    <source>
        <strain evidence="1">ATCC 200398</strain>
    </source>
</reference>
<dbReference type="EMBL" id="MU003497">
    <property type="protein sequence ID" value="KAF2474559.1"/>
    <property type="molecule type" value="Genomic_DNA"/>
</dbReference>
<evidence type="ECO:0000313" key="2">
    <source>
        <dbReference type="Proteomes" id="UP000799755"/>
    </source>
</evidence>
<evidence type="ECO:0000313" key="1">
    <source>
        <dbReference type="EMBL" id="KAF2474559.1"/>
    </source>
</evidence>
<protein>
    <submittedName>
        <fullName evidence="1">Uncharacterized protein</fullName>
    </submittedName>
</protein>